<proteinExistence type="inferred from homology"/>
<reference evidence="6 7" key="1">
    <citation type="submission" date="2017-03" db="EMBL/GenBank/DDBJ databases">
        <authorList>
            <person name="Afonso C.L."/>
            <person name="Miller P.J."/>
            <person name="Scott M.A."/>
            <person name="Spackman E."/>
            <person name="Goraichik I."/>
            <person name="Dimitrov K.M."/>
            <person name="Suarez D.L."/>
            <person name="Swayne D.E."/>
        </authorList>
    </citation>
    <scope>NUCLEOTIDE SEQUENCE [LARGE SCALE GENOMIC DNA]</scope>
    <source>
        <strain evidence="6 7">CECT 8620</strain>
    </source>
</reference>
<dbReference type="RefSeq" id="WP_085835478.1">
    <property type="nucleotide sequence ID" value="NZ_FWFS01000002.1"/>
</dbReference>
<evidence type="ECO:0000256" key="5">
    <source>
        <dbReference type="HAMAP-Rule" id="MF_02114"/>
    </source>
</evidence>
<keyword evidence="2 5" id="KW-0548">Nucleotidyltransferase</keyword>
<dbReference type="InterPro" id="IPR002835">
    <property type="entry name" value="CofC"/>
</dbReference>
<accession>A0A1Y5RUT8</accession>
<name>A0A1Y5RUT8_9RHOB</name>
<dbReference type="UniPathway" id="UPA00071"/>
<dbReference type="InterPro" id="IPR029044">
    <property type="entry name" value="Nucleotide-diphossugar_trans"/>
</dbReference>
<comment type="function">
    <text evidence="5">Guanylyltransferase that catalyzes the activation of (2R)-3-phosphoglycerate (3PG) as 3-[(R)-glyceryl]-diphospho-5'-guanosine, via the condensation of 3PG with GTP. It is involved in the biosynthesis of a derivative of the hydride carrier cofactor coenzyme F420, 3PG-F420.</text>
</comment>
<dbReference type="AlphaFoldDB" id="A0A1Y5RUT8"/>
<keyword evidence="3 5" id="KW-0547">Nucleotide-binding</keyword>
<dbReference type="Proteomes" id="UP000193862">
    <property type="component" value="Unassembled WGS sequence"/>
</dbReference>
<dbReference type="Pfam" id="PF01983">
    <property type="entry name" value="CofC"/>
    <property type="match status" value="1"/>
</dbReference>
<gene>
    <name evidence="6" type="primary">cofC</name>
    <name evidence="5" type="synonym">fbiD</name>
    <name evidence="6" type="ORF">AQS8620_00723</name>
</gene>
<evidence type="ECO:0000256" key="2">
    <source>
        <dbReference type="ARBA" id="ARBA00022695"/>
    </source>
</evidence>
<sequence length="216" mass="23062">MTPHVLIPVKRFSEAKTRLSAVLGHTERRHLAAALLHDTLATLARVSMLESVGVVTDDPQAIEIAHIFGAEVHPDATRDLNPALEAARSRIFARGIERVAVLHADLPLLSASDVVALICARAPAIAPARDGIGTNAMVTSLRAPLAFHFGPHSKRAHQRAAQRHDLTLQTLDHLGLAHDLDSPQDIPAVLAQAANSRSATLLRKALATRAQLPVAS</sequence>
<evidence type="ECO:0000313" key="6">
    <source>
        <dbReference type="EMBL" id="SLN24693.1"/>
    </source>
</evidence>
<dbReference type="GO" id="GO:0005525">
    <property type="term" value="F:GTP binding"/>
    <property type="evidence" value="ECO:0007669"/>
    <property type="project" value="UniProtKB-KW"/>
</dbReference>
<evidence type="ECO:0000313" key="7">
    <source>
        <dbReference type="Proteomes" id="UP000193862"/>
    </source>
</evidence>
<organism evidence="6 7">
    <name type="scientific">Aquimixticola soesokkakensis</name>
    <dbReference type="NCBI Taxonomy" id="1519096"/>
    <lineage>
        <taxon>Bacteria</taxon>
        <taxon>Pseudomonadati</taxon>
        <taxon>Pseudomonadota</taxon>
        <taxon>Alphaproteobacteria</taxon>
        <taxon>Rhodobacterales</taxon>
        <taxon>Paracoccaceae</taxon>
        <taxon>Aquimixticola</taxon>
    </lineage>
</organism>
<comment type="pathway">
    <text evidence="5">Cofactor biosynthesis; coenzyme F420 biosynthesis.</text>
</comment>
<keyword evidence="1 5" id="KW-0808">Transferase</keyword>
<comment type="similarity">
    <text evidence="5">Belongs to the CofC family.</text>
</comment>
<dbReference type="GO" id="GO:0043814">
    <property type="term" value="F:phospholactate guanylyltransferase activity"/>
    <property type="evidence" value="ECO:0007669"/>
    <property type="project" value="InterPro"/>
</dbReference>
<evidence type="ECO:0000256" key="1">
    <source>
        <dbReference type="ARBA" id="ARBA00022679"/>
    </source>
</evidence>
<protein>
    <recommendedName>
        <fullName evidence="5">3-phospho-D-glycerate guanylyltransferase</fullName>
        <shortName evidence="5">3PG guanylyltransferase</shortName>
        <ecNumber evidence="5">2.7.7.106</ecNumber>
    </recommendedName>
</protein>
<dbReference type="SUPFAM" id="SSF53448">
    <property type="entry name" value="Nucleotide-diphospho-sugar transferases"/>
    <property type="match status" value="1"/>
</dbReference>
<comment type="catalytic activity">
    <reaction evidence="5">
        <text>(2R)-3-phosphoglycerate + GTP + H(+) = 3-[(R)-glyceryl]-diphospho-5'-guanosine + diphosphate</text>
        <dbReference type="Rhea" id="RHEA:63440"/>
        <dbReference type="ChEBI" id="CHEBI:15378"/>
        <dbReference type="ChEBI" id="CHEBI:33019"/>
        <dbReference type="ChEBI" id="CHEBI:37565"/>
        <dbReference type="ChEBI" id="CHEBI:58272"/>
        <dbReference type="ChEBI" id="CHEBI:147306"/>
        <dbReference type="EC" id="2.7.7.106"/>
    </reaction>
</comment>
<dbReference type="GO" id="GO:0052645">
    <property type="term" value="P:F420-0 metabolic process"/>
    <property type="evidence" value="ECO:0007669"/>
    <property type="project" value="UniProtKB-UniRule"/>
</dbReference>
<dbReference type="EC" id="2.7.7.106" evidence="5"/>
<dbReference type="PANTHER" id="PTHR40392">
    <property type="entry name" value="2-PHOSPHO-L-LACTATE GUANYLYLTRANSFERASE"/>
    <property type="match status" value="1"/>
</dbReference>
<dbReference type="HAMAP" id="MF_02114">
    <property type="entry name" value="CofC"/>
    <property type="match status" value="1"/>
</dbReference>
<dbReference type="Gene3D" id="3.90.550.10">
    <property type="entry name" value="Spore Coat Polysaccharide Biosynthesis Protein SpsA, Chain A"/>
    <property type="match status" value="1"/>
</dbReference>
<keyword evidence="7" id="KW-1185">Reference proteome</keyword>
<dbReference type="PANTHER" id="PTHR40392:SF1">
    <property type="entry name" value="2-PHOSPHO-L-LACTATE GUANYLYLTRANSFERASE"/>
    <property type="match status" value="1"/>
</dbReference>
<keyword evidence="4 5" id="KW-0342">GTP-binding</keyword>
<dbReference type="NCBIfam" id="TIGR03552">
    <property type="entry name" value="F420_cofC"/>
    <property type="match status" value="1"/>
</dbReference>
<dbReference type="EMBL" id="FWFS01000002">
    <property type="protein sequence ID" value="SLN24693.1"/>
    <property type="molecule type" value="Genomic_DNA"/>
</dbReference>
<dbReference type="OrthoDB" id="6334386at2"/>
<evidence type="ECO:0000256" key="3">
    <source>
        <dbReference type="ARBA" id="ARBA00022741"/>
    </source>
</evidence>
<evidence type="ECO:0000256" key="4">
    <source>
        <dbReference type="ARBA" id="ARBA00023134"/>
    </source>
</evidence>